<accession>A0ABN2W2I7</accession>
<reference evidence="3 4" key="1">
    <citation type="journal article" date="2019" name="Int. J. Syst. Evol. Microbiol.">
        <title>The Global Catalogue of Microorganisms (GCM) 10K type strain sequencing project: providing services to taxonomists for standard genome sequencing and annotation.</title>
        <authorList>
            <consortium name="The Broad Institute Genomics Platform"/>
            <consortium name="The Broad Institute Genome Sequencing Center for Infectious Disease"/>
            <person name="Wu L."/>
            <person name="Ma J."/>
        </authorList>
    </citation>
    <scope>NUCLEOTIDE SEQUENCE [LARGE SCALE GENOMIC DNA]</scope>
    <source>
        <strain evidence="3 4">JCM 15749</strain>
    </source>
</reference>
<sequence length="131" mass="14552">MAILVLLLASYTSSLHAWWQQRSEINALEAAIASHEAAIEELGDTQVRWEDPAFVEAQARERFGWVMPGEVGYRVIGADGQVRGEVPTLAEPPAPRDRPWYESLWGSTKEAGVPSADVPERPDPDTVLEER</sequence>
<feature type="region of interest" description="Disordered" evidence="1">
    <location>
        <begin position="86"/>
        <end position="131"/>
    </location>
</feature>
<proteinExistence type="predicted"/>
<gene>
    <name evidence="3" type="ORF">GCM10009821_16540</name>
</gene>
<organism evidence="3 4">
    <name type="scientific">Aeromicrobium halocynthiae</name>
    <dbReference type="NCBI Taxonomy" id="560557"/>
    <lineage>
        <taxon>Bacteria</taxon>
        <taxon>Bacillati</taxon>
        <taxon>Actinomycetota</taxon>
        <taxon>Actinomycetes</taxon>
        <taxon>Propionibacteriales</taxon>
        <taxon>Nocardioidaceae</taxon>
        <taxon>Aeromicrobium</taxon>
    </lineage>
</organism>
<keyword evidence="4" id="KW-1185">Reference proteome</keyword>
<dbReference type="EMBL" id="BAAAPY010000005">
    <property type="protein sequence ID" value="GAA2077606.1"/>
    <property type="molecule type" value="Genomic_DNA"/>
</dbReference>
<keyword evidence="2" id="KW-0732">Signal</keyword>
<protein>
    <submittedName>
        <fullName evidence="3">Septum formation initiator family protein</fullName>
    </submittedName>
</protein>
<name>A0ABN2W2I7_9ACTN</name>
<evidence type="ECO:0000256" key="1">
    <source>
        <dbReference type="SAM" id="MobiDB-lite"/>
    </source>
</evidence>
<feature type="compositionally biased region" description="Basic and acidic residues" evidence="1">
    <location>
        <begin position="118"/>
        <end position="131"/>
    </location>
</feature>
<dbReference type="Proteomes" id="UP001501480">
    <property type="component" value="Unassembled WGS sequence"/>
</dbReference>
<dbReference type="Pfam" id="PF04977">
    <property type="entry name" value="DivIC"/>
    <property type="match status" value="1"/>
</dbReference>
<evidence type="ECO:0000313" key="4">
    <source>
        <dbReference type="Proteomes" id="UP001501480"/>
    </source>
</evidence>
<evidence type="ECO:0000313" key="3">
    <source>
        <dbReference type="EMBL" id="GAA2077606.1"/>
    </source>
</evidence>
<feature type="chain" id="PRO_5046845730" evidence="2">
    <location>
        <begin position="18"/>
        <end position="131"/>
    </location>
</feature>
<comment type="caution">
    <text evidence="3">The sequence shown here is derived from an EMBL/GenBank/DDBJ whole genome shotgun (WGS) entry which is preliminary data.</text>
</comment>
<feature type="signal peptide" evidence="2">
    <location>
        <begin position="1"/>
        <end position="17"/>
    </location>
</feature>
<evidence type="ECO:0000256" key="2">
    <source>
        <dbReference type="SAM" id="SignalP"/>
    </source>
</evidence>
<dbReference type="InterPro" id="IPR007060">
    <property type="entry name" value="FtsL/DivIC"/>
</dbReference>